<keyword evidence="5 8" id="KW-1133">Transmembrane helix</keyword>
<comment type="subcellular location">
    <subcellularLocation>
        <location evidence="1">Cell membrane</location>
        <topology evidence="1">Multi-pass membrane protein</topology>
    </subcellularLocation>
</comment>
<evidence type="ECO:0000256" key="2">
    <source>
        <dbReference type="ARBA" id="ARBA00008806"/>
    </source>
</evidence>
<dbReference type="PANTHER" id="PTHR37937">
    <property type="entry name" value="CONJUGATIVE TRANSFER: DNA TRANSPORT"/>
    <property type="match status" value="1"/>
</dbReference>
<comment type="similarity">
    <text evidence="2">Belongs to the VirD4/TraG family.</text>
</comment>
<evidence type="ECO:0000256" key="6">
    <source>
        <dbReference type="ARBA" id="ARBA00023136"/>
    </source>
</evidence>
<name>A0ABU1WIU3_9BURK</name>
<keyword evidence="6 8" id="KW-0472">Membrane</keyword>
<sequence length="659" mass="73141">MSKAKWWFLAGLLLASAVCGAYLSGLLLFWRLDMPLHQVALTSYGAYWLAHADHPLHGSTIRSSGLLGFGFPLLVGAALALAAVLHRRPNLYGDARFATLADLRGKNMLKAEDTALVVGKKDGKFLYFNGQQFAMVAAPTRSGKGVGIVIPNLLSYQGSVVVLDIKQENFDLTSGFRARYGQSVYLFNPFAEDFRTHRWNPLGYVSPDPNFRISDLQSIAAMLYPTVNLHKDPFWANQAQNAFMAFALYAFEQASYLSKRFKSDTPMAAPTMGSLYRLASGRAGQDFKTYLKELASWSLLSQPAKTAFNTLLSQADETFASIMGTFKEPLNPWLNPVVDAATAANDFDLREVRKRRMSIYVVIQPNKLAESRLILNLFFSQLINQNTRELPQANPELKHQCLLLMDEFTSIGRVDIIANAVSFMAGYNLRLMPIVQSLSQLESTYGREVARTLLTNHALRIIFAPREQQDANEYSEMLGYTSVRKSSVSRSRSRESSYTRSESEERRALMLPQELKALGDDKQILIVEGMAQPVMSQKIRYFKEADFKRRLEPRVVPPLLQMDNRRTTGIAPPMGSPAAAETGLPPDSVMHMQPRSPQETPSPAATEQLGNGVPTSSGRIPPEYTGLGGIVGEFDRALSHVRANTTGQFSGLSSIEVRA</sequence>
<dbReference type="Pfam" id="PF02534">
    <property type="entry name" value="T4SS-DNA_transf"/>
    <property type="match status" value="1"/>
</dbReference>
<evidence type="ECO:0000313" key="9">
    <source>
        <dbReference type="EMBL" id="MDR7148892.1"/>
    </source>
</evidence>
<dbReference type="Proteomes" id="UP001265700">
    <property type="component" value="Unassembled WGS sequence"/>
</dbReference>
<feature type="compositionally biased region" description="Basic and acidic residues" evidence="7">
    <location>
        <begin position="492"/>
        <end position="506"/>
    </location>
</feature>
<dbReference type="InterPro" id="IPR051539">
    <property type="entry name" value="T4SS-coupling_protein"/>
</dbReference>
<feature type="region of interest" description="Disordered" evidence="7">
    <location>
        <begin position="485"/>
        <end position="506"/>
    </location>
</feature>
<dbReference type="EMBL" id="JAVDWU010000001">
    <property type="protein sequence ID" value="MDR7148892.1"/>
    <property type="molecule type" value="Genomic_DNA"/>
</dbReference>
<keyword evidence="10" id="KW-1185">Reference proteome</keyword>
<evidence type="ECO:0000256" key="8">
    <source>
        <dbReference type="SAM" id="Phobius"/>
    </source>
</evidence>
<evidence type="ECO:0000256" key="1">
    <source>
        <dbReference type="ARBA" id="ARBA00004651"/>
    </source>
</evidence>
<evidence type="ECO:0000256" key="5">
    <source>
        <dbReference type="ARBA" id="ARBA00022989"/>
    </source>
</evidence>
<organism evidence="9 10">
    <name type="scientific">Hydrogenophaga palleronii</name>
    <dbReference type="NCBI Taxonomy" id="65655"/>
    <lineage>
        <taxon>Bacteria</taxon>
        <taxon>Pseudomonadati</taxon>
        <taxon>Pseudomonadota</taxon>
        <taxon>Betaproteobacteria</taxon>
        <taxon>Burkholderiales</taxon>
        <taxon>Comamonadaceae</taxon>
        <taxon>Hydrogenophaga</taxon>
    </lineage>
</organism>
<dbReference type="Gene3D" id="3.40.50.300">
    <property type="entry name" value="P-loop containing nucleotide triphosphate hydrolases"/>
    <property type="match status" value="1"/>
</dbReference>
<comment type="caution">
    <text evidence="9">The sequence shown here is derived from an EMBL/GenBank/DDBJ whole genome shotgun (WGS) entry which is preliminary data.</text>
</comment>
<feature type="region of interest" description="Disordered" evidence="7">
    <location>
        <begin position="569"/>
        <end position="626"/>
    </location>
</feature>
<gene>
    <name evidence="9" type="ORF">J2W49_000820</name>
</gene>
<evidence type="ECO:0000256" key="7">
    <source>
        <dbReference type="SAM" id="MobiDB-lite"/>
    </source>
</evidence>
<dbReference type="CDD" id="cd01127">
    <property type="entry name" value="TrwB_TraG_TraD_VirD4"/>
    <property type="match status" value="1"/>
</dbReference>
<feature type="transmembrane region" description="Helical" evidence="8">
    <location>
        <begin position="66"/>
        <end position="85"/>
    </location>
</feature>
<dbReference type="SUPFAM" id="SSF52540">
    <property type="entry name" value="P-loop containing nucleoside triphosphate hydrolases"/>
    <property type="match status" value="1"/>
</dbReference>
<dbReference type="InterPro" id="IPR003688">
    <property type="entry name" value="TraG/VirD4"/>
</dbReference>
<evidence type="ECO:0000256" key="4">
    <source>
        <dbReference type="ARBA" id="ARBA00022692"/>
    </source>
</evidence>
<dbReference type="RefSeq" id="WP_310311840.1">
    <property type="nucleotide sequence ID" value="NZ_JAVDWU010000001.1"/>
</dbReference>
<keyword evidence="3" id="KW-1003">Cell membrane</keyword>
<feature type="compositionally biased region" description="Polar residues" evidence="7">
    <location>
        <begin position="595"/>
        <end position="618"/>
    </location>
</feature>
<evidence type="ECO:0000256" key="3">
    <source>
        <dbReference type="ARBA" id="ARBA00022475"/>
    </source>
</evidence>
<evidence type="ECO:0000313" key="10">
    <source>
        <dbReference type="Proteomes" id="UP001265700"/>
    </source>
</evidence>
<protein>
    <submittedName>
        <fullName evidence="9">Type IV secretion system protein VirD4</fullName>
    </submittedName>
</protein>
<proteinExistence type="inferred from homology"/>
<dbReference type="PANTHER" id="PTHR37937:SF1">
    <property type="entry name" value="CONJUGATIVE TRANSFER: DNA TRANSPORT"/>
    <property type="match status" value="1"/>
</dbReference>
<reference evidence="9 10" key="1">
    <citation type="submission" date="2023-07" db="EMBL/GenBank/DDBJ databases">
        <title>Sorghum-associated microbial communities from plants grown in Nebraska, USA.</title>
        <authorList>
            <person name="Schachtman D."/>
        </authorList>
    </citation>
    <scope>NUCLEOTIDE SEQUENCE [LARGE SCALE GENOMIC DNA]</scope>
    <source>
        <strain evidence="9 10">4249</strain>
    </source>
</reference>
<accession>A0ABU1WIU3</accession>
<feature type="transmembrane region" description="Helical" evidence="8">
    <location>
        <begin position="6"/>
        <end position="30"/>
    </location>
</feature>
<keyword evidence="4 8" id="KW-0812">Transmembrane</keyword>
<dbReference type="InterPro" id="IPR027417">
    <property type="entry name" value="P-loop_NTPase"/>
</dbReference>